<keyword evidence="2 5" id="KW-0732">Signal</keyword>
<dbReference type="Pfam" id="PF12849">
    <property type="entry name" value="PBP_like_2"/>
    <property type="match status" value="1"/>
</dbReference>
<evidence type="ECO:0000313" key="8">
    <source>
        <dbReference type="Proteomes" id="UP000826300"/>
    </source>
</evidence>
<dbReference type="InterPro" id="IPR006665">
    <property type="entry name" value="OmpA-like"/>
</dbReference>
<name>A0A8G0ZQK5_9RHOB</name>
<dbReference type="CDD" id="cd07185">
    <property type="entry name" value="OmpA_C-like"/>
    <property type="match status" value="1"/>
</dbReference>
<sequence>MGAGIWRALARAAVFAALLLARPAVAQDVALVARDGGLTIAGILQSFDGEFYRIDTDYGPLTVDAEGVICEGPGCPDLVAPRAAIRVVGVADAGAALVPPLFEAFARVRGYDFQRGEGPGFSAQLIDRTGGQVLADVSFAAQPAEMARATLKAREAELVLAAGPEPGLASRAVALDALVTIVSPDNPTPAISTPDLARVLSGEVDNWAQIGGPDMPLVLHALMPEADLSRALTARLGRPVQAAITHPDLASLALAVAADPWAIAVTGRVAVEPAKLLPMTDSCGFPLLPSRLAVKAEDYPLSLPILFVTPRHRLPLLAREFLEFLGTPAAQIAVAEAGYVDRRPERQPMTADGFRLINAIEGAGEETTLADLQRLVGVMAGADRVSLTFRFQDGSTELDAQSQENVLDLARLLGAGAFRDEVLVLAGFSDGEGASEANLELSRQRAEMVRSALIGAAPDLPDDRLPIVFAFGEAMPLACDKTGPGRHLNRRVELWVKPALGDWAKAALNEGADGEDVP</sequence>
<dbReference type="PANTHER" id="PTHR30570">
    <property type="entry name" value="PERIPLASMIC PHOSPHATE BINDING COMPONENT OF PHOSPHATE ABC TRANSPORTER"/>
    <property type="match status" value="1"/>
</dbReference>
<dbReference type="EMBL" id="CP069370">
    <property type="protein sequence ID" value="QYZ69646.1"/>
    <property type="molecule type" value="Genomic_DNA"/>
</dbReference>
<accession>A0A8G0ZQK5</accession>
<dbReference type="SUPFAM" id="SSF53850">
    <property type="entry name" value="Periplasmic binding protein-like II"/>
    <property type="match status" value="1"/>
</dbReference>
<evidence type="ECO:0000256" key="1">
    <source>
        <dbReference type="ARBA" id="ARBA00004370"/>
    </source>
</evidence>
<comment type="subcellular location">
    <subcellularLocation>
        <location evidence="1">Membrane</location>
    </subcellularLocation>
</comment>
<evidence type="ECO:0000256" key="5">
    <source>
        <dbReference type="SAM" id="SignalP"/>
    </source>
</evidence>
<evidence type="ECO:0000256" key="4">
    <source>
        <dbReference type="PROSITE-ProRule" id="PRU00473"/>
    </source>
</evidence>
<dbReference type="RefSeq" id="WP_220661864.1">
    <property type="nucleotide sequence ID" value="NZ_CP069370.1"/>
</dbReference>
<dbReference type="Proteomes" id="UP000826300">
    <property type="component" value="Chromosome"/>
</dbReference>
<dbReference type="KEGG" id="nsm:JO391_18410"/>
<evidence type="ECO:0000313" key="7">
    <source>
        <dbReference type="EMBL" id="QYZ69646.1"/>
    </source>
</evidence>
<dbReference type="PROSITE" id="PS51123">
    <property type="entry name" value="OMPA_2"/>
    <property type="match status" value="1"/>
</dbReference>
<keyword evidence="8" id="KW-1185">Reference proteome</keyword>
<dbReference type="PRINTS" id="PR01021">
    <property type="entry name" value="OMPADOMAIN"/>
</dbReference>
<dbReference type="SUPFAM" id="SSF103088">
    <property type="entry name" value="OmpA-like"/>
    <property type="match status" value="1"/>
</dbReference>
<evidence type="ECO:0000256" key="2">
    <source>
        <dbReference type="ARBA" id="ARBA00022729"/>
    </source>
</evidence>
<evidence type="ECO:0000256" key="3">
    <source>
        <dbReference type="ARBA" id="ARBA00023136"/>
    </source>
</evidence>
<evidence type="ECO:0000259" key="6">
    <source>
        <dbReference type="PROSITE" id="PS51123"/>
    </source>
</evidence>
<dbReference type="GO" id="GO:0016020">
    <property type="term" value="C:membrane"/>
    <property type="evidence" value="ECO:0007669"/>
    <property type="project" value="UniProtKB-SubCell"/>
</dbReference>
<dbReference type="InterPro" id="IPR006664">
    <property type="entry name" value="OMP_bac"/>
</dbReference>
<dbReference type="AlphaFoldDB" id="A0A8G0ZQK5"/>
<reference evidence="7" key="1">
    <citation type="submission" date="2021-02" db="EMBL/GenBank/DDBJ databases">
        <title>Rhodobacter shimadae sp. nov., an aerobic anoxygenic phototrophic bacterium isolated from a hot spring.</title>
        <authorList>
            <person name="Muramatsu S."/>
            <person name="Haruta S."/>
            <person name="Hirose S."/>
            <person name="Hanada S."/>
        </authorList>
    </citation>
    <scope>NUCLEOTIDE SEQUENCE</scope>
    <source>
        <strain evidence="7">N10</strain>
    </source>
</reference>
<organism evidence="7 8">
    <name type="scientific">Neotabrizicola shimadae</name>
    <dbReference type="NCBI Taxonomy" id="2807096"/>
    <lineage>
        <taxon>Bacteria</taxon>
        <taxon>Pseudomonadati</taxon>
        <taxon>Pseudomonadota</taxon>
        <taxon>Alphaproteobacteria</taxon>
        <taxon>Rhodobacterales</taxon>
        <taxon>Paracoccaceae</taxon>
        <taxon>Neotabrizicola</taxon>
    </lineage>
</organism>
<dbReference type="Gene3D" id="3.30.1330.60">
    <property type="entry name" value="OmpA-like domain"/>
    <property type="match status" value="1"/>
</dbReference>
<feature type="chain" id="PRO_5034576148" evidence="5">
    <location>
        <begin position="27"/>
        <end position="518"/>
    </location>
</feature>
<proteinExistence type="predicted"/>
<feature type="signal peptide" evidence="5">
    <location>
        <begin position="1"/>
        <end position="26"/>
    </location>
</feature>
<dbReference type="InterPro" id="IPR050811">
    <property type="entry name" value="Phosphate_ABC_transporter"/>
</dbReference>
<dbReference type="InterPro" id="IPR036737">
    <property type="entry name" value="OmpA-like_sf"/>
</dbReference>
<dbReference type="PANTHER" id="PTHR30570:SF1">
    <property type="entry name" value="PHOSPHATE-BINDING PROTEIN PSTS"/>
    <property type="match status" value="1"/>
</dbReference>
<dbReference type="InterPro" id="IPR024370">
    <property type="entry name" value="PBP_domain"/>
</dbReference>
<dbReference type="Gene3D" id="3.40.190.10">
    <property type="entry name" value="Periplasmic binding protein-like II"/>
    <property type="match status" value="2"/>
</dbReference>
<gene>
    <name evidence="7" type="ORF">JO391_18410</name>
</gene>
<protein>
    <submittedName>
        <fullName evidence="7">OmpA family protein</fullName>
    </submittedName>
</protein>
<dbReference type="Pfam" id="PF00691">
    <property type="entry name" value="OmpA"/>
    <property type="match status" value="1"/>
</dbReference>
<keyword evidence="3 4" id="KW-0472">Membrane</keyword>
<feature type="domain" description="OmpA-like" evidence="6">
    <location>
        <begin position="378"/>
        <end position="500"/>
    </location>
</feature>